<gene>
    <name evidence="2" type="ORF">GCM10009754_00840</name>
</gene>
<feature type="transmembrane region" description="Helical" evidence="1">
    <location>
        <begin position="135"/>
        <end position="154"/>
    </location>
</feature>
<reference evidence="2 3" key="1">
    <citation type="journal article" date="2019" name="Int. J. Syst. Evol. Microbiol.">
        <title>The Global Catalogue of Microorganisms (GCM) 10K type strain sequencing project: providing services to taxonomists for standard genome sequencing and annotation.</title>
        <authorList>
            <consortium name="The Broad Institute Genomics Platform"/>
            <consortium name="The Broad Institute Genome Sequencing Center for Infectious Disease"/>
            <person name="Wu L."/>
            <person name="Ma J."/>
        </authorList>
    </citation>
    <scope>NUCLEOTIDE SEQUENCE [LARGE SCALE GENOMIC DNA]</scope>
    <source>
        <strain evidence="2 3">JCM 14545</strain>
    </source>
</reference>
<evidence type="ECO:0000313" key="3">
    <source>
        <dbReference type="Proteomes" id="UP001501116"/>
    </source>
</evidence>
<keyword evidence="1" id="KW-0812">Transmembrane</keyword>
<organism evidence="2 3">
    <name type="scientific">Amycolatopsis minnesotensis</name>
    <dbReference type="NCBI Taxonomy" id="337894"/>
    <lineage>
        <taxon>Bacteria</taxon>
        <taxon>Bacillati</taxon>
        <taxon>Actinomycetota</taxon>
        <taxon>Actinomycetes</taxon>
        <taxon>Pseudonocardiales</taxon>
        <taxon>Pseudonocardiaceae</taxon>
        <taxon>Amycolatopsis</taxon>
    </lineage>
</organism>
<protein>
    <submittedName>
        <fullName evidence="2">Uncharacterized protein</fullName>
    </submittedName>
</protein>
<comment type="caution">
    <text evidence="2">The sequence shown here is derived from an EMBL/GenBank/DDBJ whole genome shotgun (WGS) entry which is preliminary data.</text>
</comment>
<evidence type="ECO:0000313" key="2">
    <source>
        <dbReference type="EMBL" id="GAA1937641.1"/>
    </source>
</evidence>
<accession>A0ABN2PYF3</accession>
<keyword evidence="1" id="KW-1133">Transmembrane helix</keyword>
<name>A0ABN2PYF3_9PSEU</name>
<evidence type="ECO:0000256" key="1">
    <source>
        <dbReference type="SAM" id="Phobius"/>
    </source>
</evidence>
<keyword evidence="3" id="KW-1185">Reference proteome</keyword>
<keyword evidence="1" id="KW-0472">Membrane</keyword>
<sequence length="172" mass="19053">MRLCGWLAVKNPGGQPAGRLRDLAESDIARWQVLRRADRGGLSLHGDLVVDEGRPLPSYLNPTPHGLIGKRLLVVAPHHFLDGGISVRVELTAAGRAELARLTSERQYDLRGNARSSSVSAGLCHRVKESSMWEWTLVILSAVVFVIRIGYLLFDRPSPLGTDAQQRERTRK</sequence>
<dbReference type="Proteomes" id="UP001501116">
    <property type="component" value="Unassembled WGS sequence"/>
</dbReference>
<dbReference type="EMBL" id="BAAANN010000001">
    <property type="protein sequence ID" value="GAA1937641.1"/>
    <property type="molecule type" value="Genomic_DNA"/>
</dbReference>
<proteinExistence type="predicted"/>